<keyword evidence="5" id="KW-0067">ATP-binding</keyword>
<dbReference type="PROSITE" id="PS50893">
    <property type="entry name" value="ABC_TRANSPORTER_2"/>
    <property type="match status" value="1"/>
</dbReference>
<dbReference type="Proteomes" id="UP000221168">
    <property type="component" value="Unassembled WGS sequence"/>
</dbReference>
<evidence type="ECO:0000256" key="7">
    <source>
        <dbReference type="ARBA" id="ARBA00023136"/>
    </source>
</evidence>
<feature type="transmembrane region" description="Helical" evidence="8">
    <location>
        <begin position="135"/>
        <end position="159"/>
    </location>
</feature>
<evidence type="ECO:0000256" key="1">
    <source>
        <dbReference type="ARBA" id="ARBA00004651"/>
    </source>
</evidence>
<keyword evidence="12" id="KW-1185">Reference proteome</keyword>
<evidence type="ECO:0000259" key="10">
    <source>
        <dbReference type="PROSITE" id="PS50929"/>
    </source>
</evidence>
<dbReference type="Gene3D" id="3.40.50.300">
    <property type="entry name" value="P-loop containing nucleotide triphosphate hydrolases"/>
    <property type="match status" value="1"/>
</dbReference>
<sequence>MMRLLRIAWVVMKPQAWSLLRGALLAFIVLVAGAGLLGLSGWFITAAGVAGLAGIGIGFDFFRPSAGVRFLALGRTAARYGERVLTHDAVLRSLAALRIRLLRALAAQPFDRILAQRTAERVNRLTMDVDALDGVALRLVIPVVSGLLALALVFGLLWVLVGASLVWWLALSYLAGTLAALAWVFCFARKPSRAGQIFLDACRIRVADLLRGRRELAVAGRLDRWLKLAQAAARRRSAARLAQDRVERVTGGAIALAELVALAGALLLGAALVRAGTVDAPLAALGFFVTLALGEVVAPLRRGLAEYGRMADAAGRMAPLLEETAAVPVLEASESGAVDISRGLELRAVTFAYPNAAAPVVDAVTVTVAPGETVALTGRSGSGKSTLLAMAAGLVAPQSGEVRVAGLPLGAMDGTALRGLVTMLPQRSQLVSGTIRENLALARPGLAEEEAWAVLRAARLEGVIAARGGLDSPLGESGAGLSGGEARRLALARTLLRRPAVLLLDEPTEGLDRETADGVLAGIRAMLPRAAILLASHREAEKAFAGRCVTIGS</sequence>
<dbReference type="PROSITE" id="PS00211">
    <property type="entry name" value="ABC_TRANSPORTER_1"/>
    <property type="match status" value="1"/>
</dbReference>
<comment type="subcellular location">
    <subcellularLocation>
        <location evidence="1">Cell membrane</location>
        <topology evidence="1">Multi-pass membrane protein</topology>
    </subcellularLocation>
</comment>
<evidence type="ECO:0000256" key="2">
    <source>
        <dbReference type="ARBA" id="ARBA00005417"/>
    </source>
</evidence>
<proteinExistence type="inferred from homology"/>
<organism evidence="11 12">
    <name type="scientific">Zhengella mangrovi</name>
    <dbReference type="NCBI Taxonomy" id="1982044"/>
    <lineage>
        <taxon>Bacteria</taxon>
        <taxon>Pseudomonadati</taxon>
        <taxon>Pseudomonadota</taxon>
        <taxon>Alphaproteobacteria</taxon>
        <taxon>Hyphomicrobiales</taxon>
        <taxon>Notoacmeibacteraceae</taxon>
        <taxon>Zhengella</taxon>
    </lineage>
</organism>
<keyword evidence="4" id="KW-0547">Nucleotide-binding</keyword>
<dbReference type="GO" id="GO:0045454">
    <property type="term" value="P:cell redox homeostasis"/>
    <property type="evidence" value="ECO:0007669"/>
    <property type="project" value="InterPro"/>
</dbReference>
<keyword evidence="6 8" id="KW-1133">Transmembrane helix</keyword>
<dbReference type="RefSeq" id="WP_099308697.1">
    <property type="nucleotide sequence ID" value="NZ_PDVP01000025.1"/>
</dbReference>
<feature type="domain" description="ABC transmembrane type-1" evidence="10">
    <location>
        <begin position="22"/>
        <end position="309"/>
    </location>
</feature>
<dbReference type="SMART" id="SM00382">
    <property type="entry name" value="AAA"/>
    <property type="match status" value="1"/>
</dbReference>
<dbReference type="EMBL" id="PDVP01000025">
    <property type="protein sequence ID" value="PHP64717.1"/>
    <property type="molecule type" value="Genomic_DNA"/>
</dbReference>
<dbReference type="SUPFAM" id="SSF52540">
    <property type="entry name" value="P-loop containing nucleoside triphosphate hydrolases"/>
    <property type="match status" value="1"/>
</dbReference>
<name>A0A2G1QGR5_9HYPH</name>
<dbReference type="GO" id="GO:0005886">
    <property type="term" value="C:plasma membrane"/>
    <property type="evidence" value="ECO:0007669"/>
    <property type="project" value="UniProtKB-SubCell"/>
</dbReference>
<dbReference type="InterPro" id="IPR003439">
    <property type="entry name" value="ABC_transporter-like_ATP-bd"/>
</dbReference>
<feature type="transmembrane region" description="Helical" evidence="8">
    <location>
        <begin position="43"/>
        <end position="62"/>
    </location>
</feature>
<dbReference type="GO" id="GO:0034775">
    <property type="term" value="P:glutathione transmembrane transport"/>
    <property type="evidence" value="ECO:0007669"/>
    <property type="project" value="InterPro"/>
</dbReference>
<gene>
    <name evidence="11" type="primary">cydC</name>
    <name evidence="11" type="ORF">CSC94_22850</name>
</gene>
<evidence type="ECO:0000256" key="3">
    <source>
        <dbReference type="ARBA" id="ARBA00022692"/>
    </source>
</evidence>
<keyword evidence="3 8" id="KW-0812">Transmembrane</keyword>
<reference evidence="11 12" key="1">
    <citation type="submission" date="2017-10" db="EMBL/GenBank/DDBJ databases">
        <title>Sedimentibacterium mangrovi gen. nov., sp. nov., a novel member of family Phyllobacteriacea isolated from mangrove sediment.</title>
        <authorList>
            <person name="Liao H."/>
            <person name="Tian Y."/>
        </authorList>
    </citation>
    <scope>NUCLEOTIDE SEQUENCE [LARGE SCALE GENOMIC DNA]</scope>
    <source>
        <strain evidence="11 12">X9-2-2</strain>
    </source>
</reference>
<dbReference type="InterPro" id="IPR003593">
    <property type="entry name" value="AAA+_ATPase"/>
</dbReference>
<comment type="similarity">
    <text evidence="2">Belongs to the ABC transporter superfamily.</text>
</comment>
<dbReference type="AlphaFoldDB" id="A0A2G1QGR5"/>
<evidence type="ECO:0000256" key="8">
    <source>
        <dbReference type="SAM" id="Phobius"/>
    </source>
</evidence>
<dbReference type="GO" id="GO:0034040">
    <property type="term" value="F:ATPase-coupled lipid transmembrane transporter activity"/>
    <property type="evidence" value="ECO:0007669"/>
    <property type="project" value="TreeGrafter"/>
</dbReference>
<evidence type="ECO:0000256" key="6">
    <source>
        <dbReference type="ARBA" id="ARBA00022989"/>
    </source>
</evidence>
<evidence type="ECO:0000256" key="4">
    <source>
        <dbReference type="ARBA" id="ARBA00022741"/>
    </source>
</evidence>
<dbReference type="NCBIfam" id="TIGR02868">
    <property type="entry name" value="CydC"/>
    <property type="match status" value="1"/>
</dbReference>
<dbReference type="Gene3D" id="1.20.1560.10">
    <property type="entry name" value="ABC transporter type 1, transmembrane domain"/>
    <property type="match status" value="1"/>
</dbReference>
<dbReference type="GO" id="GO:0005524">
    <property type="term" value="F:ATP binding"/>
    <property type="evidence" value="ECO:0007669"/>
    <property type="project" value="UniProtKB-KW"/>
</dbReference>
<feature type="transmembrane region" description="Helical" evidence="8">
    <location>
        <begin position="280"/>
        <end position="300"/>
    </location>
</feature>
<dbReference type="InterPro" id="IPR017871">
    <property type="entry name" value="ABC_transporter-like_CS"/>
</dbReference>
<dbReference type="InterPro" id="IPR027417">
    <property type="entry name" value="P-loop_NTPase"/>
</dbReference>
<accession>A0A2G1QGR5</accession>
<comment type="caution">
    <text evidence="11">The sequence shown here is derived from an EMBL/GenBank/DDBJ whole genome shotgun (WGS) entry which is preliminary data.</text>
</comment>
<dbReference type="InterPro" id="IPR014223">
    <property type="entry name" value="ABC_CydC/D"/>
</dbReference>
<dbReference type="InterPro" id="IPR036640">
    <property type="entry name" value="ABC1_TM_sf"/>
</dbReference>
<dbReference type="PANTHER" id="PTHR24221">
    <property type="entry name" value="ATP-BINDING CASSETTE SUB-FAMILY B"/>
    <property type="match status" value="1"/>
</dbReference>
<dbReference type="GO" id="GO:0140359">
    <property type="term" value="F:ABC-type transporter activity"/>
    <property type="evidence" value="ECO:0007669"/>
    <property type="project" value="InterPro"/>
</dbReference>
<dbReference type="SUPFAM" id="SSF90123">
    <property type="entry name" value="ABC transporter transmembrane region"/>
    <property type="match status" value="1"/>
</dbReference>
<dbReference type="Pfam" id="PF00005">
    <property type="entry name" value="ABC_tran"/>
    <property type="match status" value="1"/>
</dbReference>
<protein>
    <submittedName>
        <fullName evidence="11">Thiol reductant ABC exporter subunit CydC</fullName>
    </submittedName>
</protein>
<evidence type="ECO:0000313" key="11">
    <source>
        <dbReference type="EMBL" id="PHP64717.1"/>
    </source>
</evidence>
<feature type="transmembrane region" description="Helical" evidence="8">
    <location>
        <begin position="165"/>
        <end position="188"/>
    </location>
</feature>
<dbReference type="PROSITE" id="PS50929">
    <property type="entry name" value="ABC_TM1F"/>
    <property type="match status" value="1"/>
</dbReference>
<evidence type="ECO:0000313" key="12">
    <source>
        <dbReference type="Proteomes" id="UP000221168"/>
    </source>
</evidence>
<keyword evidence="7 8" id="KW-0472">Membrane</keyword>
<dbReference type="OrthoDB" id="5288404at2"/>
<evidence type="ECO:0000259" key="9">
    <source>
        <dbReference type="PROSITE" id="PS50893"/>
    </source>
</evidence>
<feature type="domain" description="ABC transporter" evidence="9">
    <location>
        <begin position="344"/>
        <end position="553"/>
    </location>
</feature>
<dbReference type="InterPro" id="IPR039421">
    <property type="entry name" value="Type_1_exporter"/>
</dbReference>
<dbReference type="PANTHER" id="PTHR24221:SF654">
    <property type="entry name" value="ATP-BINDING CASSETTE SUB-FAMILY B MEMBER 6"/>
    <property type="match status" value="1"/>
</dbReference>
<dbReference type="InterPro" id="IPR011527">
    <property type="entry name" value="ABC1_TM_dom"/>
</dbReference>
<evidence type="ECO:0000256" key="5">
    <source>
        <dbReference type="ARBA" id="ARBA00022840"/>
    </source>
</evidence>
<dbReference type="GO" id="GO:0016887">
    <property type="term" value="F:ATP hydrolysis activity"/>
    <property type="evidence" value="ECO:0007669"/>
    <property type="project" value="InterPro"/>
</dbReference>
<feature type="transmembrane region" description="Helical" evidence="8">
    <location>
        <begin position="253"/>
        <end position="274"/>
    </location>
</feature>